<evidence type="ECO:0000256" key="3">
    <source>
        <dbReference type="ARBA" id="ARBA00006852"/>
    </source>
</evidence>
<dbReference type="GO" id="GO:0008380">
    <property type="term" value="P:RNA splicing"/>
    <property type="evidence" value="ECO:0007669"/>
    <property type="project" value="UniProtKB-KW"/>
</dbReference>
<dbReference type="GO" id="GO:0006397">
    <property type="term" value="P:mRNA processing"/>
    <property type="evidence" value="ECO:0007669"/>
    <property type="project" value="UniProtKB-KW"/>
</dbReference>
<keyword evidence="6" id="KW-0508">mRNA splicing</keyword>
<name>A0A2P4QNQ4_RHIID</name>
<accession>A0A2P4QNQ4</accession>
<evidence type="ECO:0000256" key="6">
    <source>
        <dbReference type="ARBA" id="ARBA00023187"/>
    </source>
</evidence>
<organism evidence="8 9">
    <name type="scientific">Rhizophagus irregularis (strain DAOM 181602 / DAOM 197198 / MUCL 43194)</name>
    <name type="common">Arbuscular mycorrhizal fungus</name>
    <name type="synonym">Glomus intraradices</name>
    <dbReference type="NCBI Taxonomy" id="747089"/>
    <lineage>
        <taxon>Eukaryota</taxon>
        <taxon>Fungi</taxon>
        <taxon>Fungi incertae sedis</taxon>
        <taxon>Mucoromycota</taxon>
        <taxon>Glomeromycotina</taxon>
        <taxon>Glomeromycetes</taxon>
        <taxon>Glomerales</taxon>
        <taxon>Glomeraceae</taxon>
        <taxon>Rhizophagus</taxon>
    </lineage>
</organism>
<keyword evidence="9" id="KW-1185">Reference proteome</keyword>
<dbReference type="Proteomes" id="UP000018888">
    <property type="component" value="Unassembled WGS sequence"/>
</dbReference>
<evidence type="ECO:0000313" key="8">
    <source>
        <dbReference type="EMBL" id="POG79287.1"/>
    </source>
</evidence>
<evidence type="ECO:0000256" key="5">
    <source>
        <dbReference type="ARBA" id="ARBA00022664"/>
    </source>
</evidence>
<comment type="caution">
    <text evidence="8">The sequence shown here is derived from an EMBL/GenBank/DDBJ whole genome shotgun (WGS) entry which is preliminary data.</text>
</comment>
<evidence type="ECO:0000256" key="2">
    <source>
        <dbReference type="ARBA" id="ARBA00004604"/>
    </source>
</evidence>
<evidence type="ECO:0000256" key="1">
    <source>
        <dbReference type="ARBA" id="ARBA00004324"/>
    </source>
</evidence>
<gene>
    <name evidence="8" type="ORF">GLOIN_2v1529419</name>
</gene>
<dbReference type="GO" id="GO:0016607">
    <property type="term" value="C:nuclear speck"/>
    <property type="evidence" value="ECO:0007669"/>
    <property type="project" value="UniProtKB-SubCell"/>
</dbReference>
<protein>
    <recommendedName>
        <fullName evidence="4">ADP-ribosylation factor-like protein 6-interacting protein 4</fullName>
    </recommendedName>
</protein>
<dbReference type="AlphaFoldDB" id="A0A2P4QNQ4"/>
<dbReference type="InterPro" id="IPR019532">
    <property type="entry name" value="Nucl_RNA-splicing_assoc_SR-25"/>
</dbReference>
<proteinExistence type="inferred from homology"/>
<dbReference type="EMBL" id="AUPC02000026">
    <property type="protein sequence ID" value="POG79287.1"/>
    <property type="molecule type" value="Genomic_DNA"/>
</dbReference>
<reference evidence="8 9" key="1">
    <citation type="journal article" date="2013" name="Proc. Natl. Acad. Sci. U.S.A.">
        <title>Genome of an arbuscular mycorrhizal fungus provides insight into the oldest plant symbiosis.</title>
        <authorList>
            <person name="Tisserant E."/>
            <person name="Malbreil M."/>
            <person name="Kuo A."/>
            <person name="Kohler A."/>
            <person name="Symeonidi A."/>
            <person name="Balestrini R."/>
            <person name="Charron P."/>
            <person name="Duensing N."/>
            <person name="Frei Dit Frey N."/>
            <person name="Gianinazzi-Pearson V."/>
            <person name="Gilbert L.B."/>
            <person name="Handa Y."/>
            <person name="Herr J.R."/>
            <person name="Hijri M."/>
            <person name="Koul R."/>
            <person name="Kawaguchi M."/>
            <person name="Krajinski F."/>
            <person name="Lammers P.J."/>
            <person name="Masclaux F.G."/>
            <person name="Murat C."/>
            <person name="Morin E."/>
            <person name="Ndikumana S."/>
            <person name="Pagni M."/>
            <person name="Petitpierre D."/>
            <person name="Requena N."/>
            <person name="Rosikiewicz P."/>
            <person name="Riley R."/>
            <person name="Saito K."/>
            <person name="San Clemente H."/>
            <person name="Shapiro H."/>
            <person name="van Tuinen D."/>
            <person name="Becard G."/>
            <person name="Bonfante P."/>
            <person name="Paszkowski U."/>
            <person name="Shachar-Hill Y.Y."/>
            <person name="Tuskan G.A."/>
            <person name="Young P.W."/>
            <person name="Sanders I.R."/>
            <person name="Henrissat B."/>
            <person name="Rensing S.A."/>
            <person name="Grigoriev I.V."/>
            <person name="Corradi N."/>
            <person name="Roux C."/>
            <person name="Martin F."/>
        </authorList>
    </citation>
    <scope>NUCLEOTIDE SEQUENCE [LARGE SCALE GENOMIC DNA]</scope>
    <source>
        <strain evidence="8 9">DAOM 197198</strain>
    </source>
</reference>
<keyword evidence="7" id="KW-0539">Nucleus</keyword>
<evidence type="ECO:0000256" key="7">
    <source>
        <dbReference type="ARBA" id="ARBA00023242"/>
    </source>
</evidence>
<keyword evidence="5" id="KW-0507">mRNA processing</keyword>
<dbReference type="VEuPathDB" id="FungiDB:RhiirFUN_009416"/>
<comment type="similarity">
    <text evidence="3">Belongs to the ARL6IP4 family.</text>
</comment>
<dbReference type="Pfam" id="PF10500">
    <property type="entry name" value="SR-25"/>
    <property type="match status" value="1"/>
</dbReference>
<comment type="subcellular location">
    <subcellularLocation>
        <location evidence="1">Nucleus speckle</location>
    </subcellularLocation>
    <subcellularLocation>
        <location evidence="2">Nucleus</location>
        <location evidence="2">Nucleolus</location>
    </subcellularLocation>
</comment>
<sequence>MMPQTRKEYEAEQSVIREVVDPVDGRVRLIRGSGEVIERIVSKEEHKRINRQATMGDSLTYQKNWMKYAR</sequence>
<reference evidence="8 9" key="2">
    <citation type="journal article" date="2018" name="New Phytol.">
        <title>High intraspecific genome diversity in the model arbuscular mycorrhizal symbiont Rhizophagus irregularis.</title>
        <authorList>
            <person name="Chen E.C.H."/>
            <person name="Morin E."/>
            <person name="Beaudet D."/>
            <person name="Noel J."/>
            <person name="Yildirir G."/>
            <person name="Ndikumana S."/>
            <person name="Charron P."/>
            <person name="St-Onge C."/>
            <person name="Giorgi J."/>
            <person name="Kruger M."/>
            <person name="Marton T."/>
            <person name="Ropars J."/>
            <person name="Grigoriev I.V."/>
            <person name="Hainaut M."/>
            <person name="Henrissat B."/>
            <person name="Roux C."/>
            <person name="Martin F."/>
            <person name="Corradi N."/>
        </authorList>
    </citation>
    <scope>NUCLEOTIDE SEQUENCE [LARGE SCALE GENOMIC DNA]</scope>
    <source>
        <strain evidence="8 9">DAOM 197198</strain>
    </source>
</reference>
<evidence type="ECO:0000313" key="9">
    <source>
        <dbReference type="Proteomes" id="UP000018888"/>
    </source>
</evidence>
<dbReference type="GO" id="GO:0005730">
    <property type="term" value="C:nucleolus"/>
    <property type="evidence" value="ECO:0007669"/>
    <property type="project" value="UniProtKB-SubCell"/>
</dbReference>
<evidence type="ECO:0000256" key="4">
    <source>
        <dbReference type="ARBA" id="ARBA00017993"/>
    </source>
</evidence>